<reference evidence="4 5" key="1">
    <citation type="submission" date="2016-10" db="EMBL/GenBank/DDBJ databases">
        <authorList>
            <person name="de Groot N.N."/>
        </authorList>
    </citation>
    <scope>NUCLEOTIDE SEQUENCE [LARGE SCALE GENOMIC DNA]</scope>
    <source>
        <strain evidence="4 5">NLAE-zl-G419</strain>
    </source>
</reference>
<keyword evidence="1" id="KW-0732">Signal</keyword>
<gene>
    <name evidence="3" type="ORF">DBY38_10090</name>
    <name evidence="4" type="ORF">SAMN04487885_10120</name>
</gene>
<dbReference type="SMART" id="SM00849">
    <property type="entry name" value="Lactamase_B"/>
    <property type="match status" value="1"/>
</dbReference>
<dbReference type="eggNOG" id="COG2333">
    <property type="taxonomic scope" value="Bacteria"/>
</dbReference>
<dbReference type="SUPFAM" id="SSF56281">
    <property type="entry name" value="Metallo-hydrolase/oxidoreductase"/>
    <property type="match status" value="1"/>
</dbReference>
<dbReference type="CDD" id="cd07731">
    <property type="entry name" value="ComA-like_MBL-fold"/>
    <property type="match status" value="1"/>
</dbReference>
<dbReference type="RefSeq" id="WP_051196202.1">
    <property type="nucleotide sequence ID" value="NZ_BAAACD010000029.1"/>
</dbReference>
<dbReference type="STRING" id="1529.SAMN04487885_10120"/>
<evidence type="ECO:0000313" key="6">
    <source>
        <dbReference type="Proteomes" id="UP000246114"/>
    </source>
</evidence>
<dbReference type="PANTHER" id="PTHR30619">
    <property type="entry name" value="DNA INTERNALIZATION/COMPETENCE PROTEIN COMEC/REC2"/>
    <property type="match status" value="1"/>
</dbReference>
<evidence type="ECO:0000256" key="1">
    <source>
        <dbReference type="SAM" id="SignalP"/>
    </source>
</evidence>
<organism evidence="4 5">
    <name type="scientific">Clostridium cadaveris</name>
    <dbReference type="NCBI Taxonomy" id="1529"/>
    <lineage>
        <taxon>Bacteria</taxon>
        <taxon>Bacillati</taxon>
        <taxon>Bacillota</taxon>
        <taxon>Clostridia</taxon>
        <taxon>Eubacteriales</taxon>
        <taxon>Clostridiaceae</taxon>
        <taxon>Clostridium</taxon>
    </lineage>
</organism>
<feature type="chain" id="PRO_5033742625" evidence="1">
    <location>
        <begin position="21"/>
        <end position="274"/>
    </location>
</feature>
<dbReference type="GO" id="GO:0016787">
    <property type="term" value="F:hydrolase activity"/>
    <property type="evidence" value="ECO:0007669"/>
    <property type="project" value="UniProtKB-KW"/>
</dbReference>
<evidence type="ECO:0000313" key="3">
    <source>
        <dbReference type="EMBL" id="PWL52838.1"/>
    </source>
</evidence>
<dbReference type="Gene3D" id="3.60.15.10">
    <property type="entry name" value="Ribonuclease Z/Hydroxyacylglutathione hydrolase-like"/>
    <property type="match status" value="1"/>
</dbReference>
<dbReference type="Proteomes" id="UP000182135">
    <property type="component" value="Unassembled WGS sequence"/>
</dbReference>
<dbReference type="OrthoDB" id="9761531at2"/>
<dbReference type="InterPro" id="IPR035681">
    <property type="entry name" value="ComA-like_MBL"/>
</dbReference>
<accession>A0A1I2J383</accession>
<dbReference type="InterPro" id="IPR036866">
    <property type="entry name" value="RibonucZ/Hydroxyglut_hydro"/>
</dbReference>
<dbReference type="AlphaFoldDB" id="A0A1I2J383"/>
<feature type="domain" description="Metallo-beta-lactamase" evidence="2">
    <location>
        <begin position="36"/>
        <end position="226"/>
    </location>
</feature>
<feature type="signal peptide" evidence="1">
    <location>
        <begin position="1"/>
        <end position="20"/>
    </location>
</feature>
<dbReference type="Pfam" id="PF00753">
    <property type="entry name" value="Lactamase_B"/>
    <property type="match status" value="1"/>
</dbReference>
<dbReference type="EMBL" id="FOOE01000001">
    <property type="protein sequence ID" value="SFF48470.1"/>
    <property type="molecule type" value="Genomic_DNA"/>
</dbReference>
<dbReference type="GeneID" id="90544937"/>
<protein>
    <submittedName>
        <fullName evidence="3">MBL fold metallo-hydrolase</fullName>
    </submittedName>
    <submittedName>
        <fullName evidence="4">Metal-dependent hydrolase, beta-lactamase superfamily II</fullName>
    </submittedName>
</protein>
<keyword evidence="4" id="KW-0378">Hydrolase</keyword>
<evidence type="ECO:0000259" key="2">
    <source>
        <dbReference type="SMART" id="SM00849"/>
    </source>
</evidence>
<dbReference type="EMBL" id="QAMZ01000045">
    <property type="protein sequence ID" value="PWL52838.1"/>
    <property type="molecule type" value="Genomic_DNA"/>
</dbReference>
<dbReference type="InterPro" id="IPR001279">
    <property type="entry name" value="Metallo-B-lactamas"/>
</dbReference>
<dbReference type="PANTHER" id="PTHR30619:SF1">
    <property type="entry name" value="RECOMBINATION PROTEIN 2"/>
    <property type="match status" value="1"/>
</dbReference>
<proteinExistence type="predicted"/>
<sequence>MKKLISIIMAVFLFSTPVKAYCKGNESKVHFLNTIQSDAIIIEGDSANYLIDCGWSYCRGYILSYLKNNNIDSIDAIVLTHYHDDHRGDVVGICKALDVKRVYMSPHENKYKYKLQKELKNIGVEVDFIKRGWNIKCGNVLLTAIGPIKSHGTIENNNSIVLSGQIDGISYLFAGDMEADEEYDILKNTIIEKYDVLKTPHHGLDTSSTEEFIETVKPAVAVVTSDGYESPEGKAIKNIENSGAKIYRSDKNGNIVIKRSLDPSIRIQISTEFK</sequence>
<evidence type="ECO:0000313" key="5">
    <source>
        <dbReference type="Proteomes" id="UP000182135"/>
    </source>
</evidence>
<keyword evidence="5" id="KW-1185">Reference proteome</keyword>
<dbReference type="Proteomes" id="UP000246114">
    <property type="component" value="Unassembled WGS sequence"/>
</dbReference>
<dbReference type="InterPro" id="IPR052159">
    <property type="entry name" value="Competence_DNA_uptake"/>
</dbReference>
<evidence type="ECO:0000313" key="4">
    <source>
        <dbReference type="EMBL" id="SFF48470.1"/>
    </source>
</evidence>
<reference evidence="3 6" key="2">
    <citation type="submission" date="2018-03" db="EMBL/GenBank/DDBJ databases">
        <title>The uncultured portion of the human microbiome is neutrally assembled.</title>
        <authorList>
            <person name="Jeraldo P."/>
            <person name="Boardman L."/>
            <person name="White B.A."/>
            <person name="Nelson H."/>
            <person name="Goldenfeld N."/>
            <person name="Chia N."/>
        </authorList>
    </citation>
    <scope>NUCLEOTIDE SEQUENCE [LARGE SCALE GENOMIC DNA]</scope>
    <source>
        <strain evidence="3">CIM:MAG 903</strain>
    </source>
</reference>
<name>A0A1I2J383_9CLOT</name>